<organism evidence="1 2">
    <name type="scientific">Paenibacillus xylanivorans</name>
    <dbReference type="NCBI Taxonomy" id="1705561"/>
    <lineage>
        <taxon>Bacteria</taxon>
        <taxon>Bacillati</taxon>
        <taxon>Bacillota</taxon>
        <taxon>Bacilli</taxon>
        <taxon>Bacillales</taxon>
        <taxon>Paenibacillaceae</taxon>
        <taxon>Paenibacillus</taxon>
    </lineage>
</organism>
<keyword evidence="2" id="KW-1185">Reference proteome</keyword>
<dbReference type="InterPro" id="IPR036388">
    <property type="entry name" value="WH-like_DNA-bd_sf"/>
</dbReference>
<dbReference type="RefSeq" id="WP_053780916.1">
    <property type="nucleotide sequence ID" value="NZ_LITU01000053.1"/>
</dbReference>
<protein>
    <submittedName>
        <fullName evidence="1">ArsR family transcriptional regulator</fullName>
    </submittedName>
</protein>
<dbReference type="Proteomes" id="UP000037688">
    <property type="component" value="Unassembled WGS sequence"/>
</dbReference>
<dbReference type="EMBL" id="LITU01000053">
    <property type="protein sequence ID" value="KOY16479.1"/>
    <property type="molecule type" value="Genomic_DNA"/>
</dbReference>
<sequence>MAYHVKIDVSPIYEMLNSFLVYVTKKWIQHLDVGPEWIIEVEGKLSSNVRAALAPAATWPFDDFDVLFAWAAYRNASNENIDFLDMLAGLTAAELFARVSALLPHLTIEESTRIRDSYVPLLRLWDQHYCQHMSEDYRTWLEEDAEEKRILLDKMGPELLIEYATAGVLVEPMPGLDEVILFPTVHNRPINMYCFYEGMMIMQYPVDAPEEDEDQPPTCLLRFTHALADPERLRLLRYVSGEPKSLAEMCEELDKDEDMVKDQVMALRIAGLLRTHLLGSNRKEKYSIRPDGVSELNMFLESYIRI</sequence>
<dbReference type="InterPro" id="IPR036390">
    <property type="entry name" value="WH_DNA-bd_sf"/>
</dbReference>
<name>A0A0M9BQ20_9BACL</name>
<proteinExistence type="predicted"/>
<gene>
    <name evidence="1" type="ORF">AMS66_11505</name>
</gene>
<evidence type="ECO:0000313" key="2">
    <source>
        <dbReference type="Proteomes" id="UP000037688"/>
    </source>
</evidence>
<dbReference type="Gene3D" id="1.10.10.10">
    <property type="entry name" value="Winged helix-like DNA-binding domain superfamily/Winged helix DNA-binding domain"/>
    <property type="match status" value="1"/>
</dbReference>
<dbReference type="PATRIC" id="fig|1705561.3.peg.2174"/>
<comment type="caution">
    <text evidence="1">The sequence shown here is derived from an EMBL/GenBank/DDBJ whole genome shotgun (WGS) entry which is preliminary data.</text>
</comment>
<dbReference type="SUPFAM" id="SSF46785">
    <property type="entry name" value="Winged helix' DNA-binding domain"/>
    <property type="match status" value="1"/>
</dbReference>
<dbReference type="AlphaFoldDB" id="A0A0M9BQ20"/>
<reference evidence="1 2" key="1">
    <citation type="submission" date="2015-08" db="EMBL/GenBank/DDBJ databases">
        <title>Draft genome sequence of cellulolytic and xylanolytic Paenibacillus sp. A59, isolated from a decaying forest soil from Patagonia, Argentina.</title>
        <authorList>
            <person name="Ghio S."/>
            <person name="Caceres A.M."/>
            <person name="Talia P."/>
            <person name="Grasso D."/>
            <person name="Campos E."/>
        </authorList>
    </citation>
    <scope>NUCLEOTIDE SEQUENCE [LARGE SCALE GENOMIC DNA]</scope>
    <source>
        <strain evidence="1 2">A59</strain>
    </source>
</reference>
<evidence type="ECO:0000313" key="1">
    <source>
        <dbReference type="EMBL" id="KOY16479.1"/>
    </source>
</evidence>
<accession>A0A0M9BQ20</accession>
<dbReference type="OrthoDB" id="2646147at2"/>